<dbReference type="Proteomes" id="UP000475862">
    <property type="component" value="Unassembled WGS sequence"/>
</dbReference>
<name>A0A6G0T1X2_APHGL</name>
<protein>
    <submittedName>
        <fullName evidence="1">Uncharacterized protein</fullName>
    </submittedName>
</protein>
<evidence type="ECO:0000313" key="1">
    <source>
        <dbReference type="EMBL" id="KAE9524633.1"/>
    </source>
</evidence>
<dbReference type="AlphaFoldDB" id="A0A6G0T1X2"/>
<proteinExistence type="predicted"/>
<reference evidence="1 2" key="1">
    <citation type="submission" date="2019-08" db="EMBL/GenBank/DDBJ databases">
        <title>The genome of the soybean aphid Biotype 1, its phylome, world population structure and adaptation to the North American continent.</title>
        <authorList>
            <person name="Giordano R."/>
            <person name="Donthu R.K."/>
            <person name="Hernandez A.G."/>
            <person name="Wright C.L."/>
            <person name="Zimin A.V."/>
        </authorList>
    </citation>
    <scope>NUCLEOTIDE SEQUENCE [LARGE SCALE GENOMIC DNA]</scope>
    <source>
        <tissue evidence="1">Whole aphids</tissue>
    </source>
</reference>
<evidence type="ECO:0000313" key="2">
    <source>
        <dbReference type="Proteomes" id="UP000475862"/>
    </source>
</evidence>
<gene>
    <name evidence="1" type="ORF">AGLY_014683</name>
</gene>
<organism evidence="1 2">
    <name type="scientific">Aphis glycines</name>
    <name type="common">Soybean aphid</name>
    <dbReference type="NCBI Taxonomy" id="307491"/>
    <lineage>
        <taxon>Eukaryota</taxon>
        <taxon>Metazoa</taxon>
        <taxon>Ecdysozoa</taxon>
        <taxon>Arthropoda</taxon>
        <taxon>Hexapoda</taxon>
        <taxon>Insecta</taxon>
        <taxon>Pterygota</taxon>
        <taxon>Neoptera</taxon>
        <taxon>Paraneoptera</taxon>
        <taxon>Hemiptera</taxon>
        <taxon>Sternorrhyncha</taxon>
        <taxon>Aphidomorpha</taxon>
        <taxon>Aphidoidea</taxon>
        <taxon>Aphididae</taxon>
        <taxon>Aphidini</taxon>
        <taxon>Aphis</taxon>
        <taxon>Aphis</taxon>
    </lineage>
</organism>
<dbReference type="EMBL" id="VYZN01000065">
    <property type="protein sequence ID" value="KAE9524633.1"/>
    <property type="molecule type" value="Genomic_DNA"/>
</dbReference>
<keyword evidence="2" id="KW-1185">Reference proteome</keyword>
<accession>A0A6G0T1X2</accession>
<comment type="caution">
    <text evidence="1">The sequence shown here is derived from an EMBL/GenBank/DDBJ whole genome shotgun (WGS) entry which is preliminary data.</text>
</comment>
<sequence length="180" mass="20171">MLSAEYGVGVRTLIRALVPTYLYGALEVYFHRVRELERLEVCVRQNGCAGTEVLDFGESGHELAASHATLLVHELNGCPFAVVSHAVPHKHVELGVVVFNRQYHGHGLSDFHQPGDFGSPWSLADLQAIIYASETSSYENTQELYSSKYIENKMSTVVARRNKLLVFASNIQRCHRRSLL</sequence>